<feature type="transmembrane region" description="Helical" evidence="1">
    <location>
        <begin position="41"/>
        <end position="58"/>
    </location>
</feature>
<name>A0ABS3APS3_9ACTN</name>
<reference evidence="2" key="1">
    <citation type="submission" date="2021-02" db="EMBL/GenBank/DDBJ databases">
        <title>Activity-based single-cell genomes from oceanic crustal fluid captures similar information to metagenomic and metatranscriptomic surveys with orders of magnitude less sampling.</title>
        <authorList>
            <person name="D'Angelo T.S."/>
            <person name="Orcutt B.N."/>
        </authorList>
    </citation>
    <scope>NUCLEOTIDE SEQUENCE [LARGE SCALE GENOMIC DNA]</scope>
    <source>
        <strain evidence="2">AH-315-J10</strain>
    </source>
</reference>
<gene>
    <name evidence="2" type="ORF">JYT35_01115</name>
</gene>
<dbReference type="Proteomes" id="UP000724964">
    <property type="component" value="Unassembled WGS sequence"/>
</dbReference>
<evidence type="ECO:0000313" key="3">
    <source>
        <dbReference type="Proteomes" id="UP000724964"/>
    </source>
</evidence>
<keyword evidence="1" id="KW-0472">Membrane</keyword>
<protein>
    <submittedName>
        <fullName evidence="2">Uncharacterized protein</fullName>
    </submittedName>
</protein>
<evidence type="ECO:0000313" key="2">
    <source>
        <dbReference type="EMBL" id="MBN4059697.1"/>
    </source>
</evidence>
<sequence length="90" mass="10088">MVLTVLVIVLVSTFRSSQTSFIGYLSMFPTYLSAPTLRTRAGQIVFLSLVVIVVIWSTSTASSDLWPLFFWVPVPAAAFAIRAIERRRLH</sequence>
<accession>A0ABS3APS3</accession>
<proteinExistence type="predicted"/>
<organism evidence="2 3">
    <name type="scientific">Acidimicrobium ferrooxidans</name>
    <dbReference type="NCBI Taxonomy" id="53635"/>
    <lineage>
        <taxon>Bacteria</taxon>
        <taxon>Bacillati</taxon>
        <taxon>Actinomycetota</taxon>
        <taxon>Acidimicrobiia</taxon>
        <taxon>Acidimicrobiales</taxon>
        <taxon>Acidimicrobiaceae</taxon>
        <taxon>Acidimicrobium</taxon>
    </lineage>
</organism>
<keyword evidence="1" id="KW-0812">Transmembrane</keyword>
<comment type="caution">
    <text evidence="2">The sequence shown here is derived from an EMBL/GenBank/DDBJ whole genome shotgun (WGS) entry which is preliminary data.</text>
</comment>
<keyword evidence="3" id="KW-1185">Reference proteome</keyword>
<evidence type="ECO:0000256" key="1">
    <source>
        <dbReference type="SAM" id="Phobius"/>
    </source>
</evidence>
<keyword evidence="1" id="KW-1133">Transmembrane helix</keyword>
<dbReference type="EMBL" id="JAFIUH010000022">
    <property type="protein sequence ID" value="MBN4059697.1"/>
    <property type="molecule type" value="Genomic_DNA"/>
</dbReference>
<feature type="transmembrane region" description="Helical" evidence="1">
    <location>
        <begin position="65"/>
        <end position="84"/>
    </location>
</feature>